<keyword evidence="1" id="KW-0732">Signal</keyword>
<sequence>MKRFSRACAVLLSTSLLALSACGDDDGSAGGGACAEAQACGGDPTGSWTIAETCLDSSMFAEITEGCDAEIDVSGVEFNGSAEFRSDGTYATTSTVTGPMKAVYPPACLTFENATLTCAQLDQSMQDLIAQGDAPYESATCAAAGQDCVCTLILTQRTATGTGTWSVSGSNLITESSGEAPEALPFCVHGSSLTMAAQPQEAGSAALTSYLRLTRR</sequence>
<evidence type="ECO:0008006" key="4">
    <source>
        <dbReference type="Google" id="ProtNLM"/>
    </source>
</evidence>
<dbReference type="EMBL" id="JEMB01001451">
    <property type="protein sequence ID" value="KYF87286.1"/>
    <property type="molecule type" value="Genomic_DNA"/>
</dbReference>
<evidence type="ECO:0000256" key="1">
    <source>
        <dbReference type="SAM" id="SignalP"/>
    </source>
</evidence>
<proteinExistence type="predicted"/>
<evidence type="ECO:0000313" key="2">
    <source>
        <dbReference type="EMBL" id="KYF87286.1"/>
    </source>
</evidence>
<reference evidence="2 3" key="1">
    <citation type="submission" date="2014-02" db="EMBL/GenBank/DDBJ databases">
        <title>The small core and large imbalanced accessory genome model reveals a collaborative survival strategy of Sorangium cellulosum strains in nature.</title>
        <authorList>
            <person name="Han K."/>
            <person name="Peng R."/>
            <person name="Blom J."/>
            <person name="Li Y.-Z."/>
        </authorList>
    </citation>
    <scope>NUCLEOTIDE SEQUENCE [LARGE SCALE GENOMIC DNA]</scope>
    <source>
        <strain evidence="2 3">So0011-07</strain>
    </source>
</reference>
<dbReference type="Proteomes" id="UP000075635">
    <property type="component" value="Unassembled WGS sequence"/>
</dbReference>
<protein>
    <recommendedName>
        <fullName evidence="4">Secreted protein</fullName>
    </recommendedName>
</protein>
<feature type="chain" id="PRO_5007568661" description="Secreted protein" evidence="1">
    <location>
        <begin position="21"/>
        <end position="216"/>
    </location>
</feature>
<feature type="signal peptide" evidence="1">
    <location>
        <begin position="1"/>
        <end position="20"/>
    </location>
</feature>
<organism evidence="2 3">
    <name type="scientific">Sorangium cellulosum</name>
    <name type="common">Polyangium cellulosum</name>
    <dbReference type="NCBI Taxonomy" id="56"/>
    <lineage>
        <taxon>Bacteria</taxon>
        <taxon>Pseudomonadati</taxon>
        <taxon>Myxococcota</taxon>
        <taxon>Polyangia</taxon>
        <taxon>Polyangiales</taxon>
        <taxon>Polyangiaceae</taxon>
        <taxon>Sorangium</taxon>
    </lineage>
</organism>
<comment type="caution">
    <text evidence="2">The sequence shown here is derived from an EMBL/GenBank/DDBJ whole genome shotgun (WGS) entry which is preliminary data.</text>
</comment>
<dbReference type="PROSITE" id="PS51257">
    <property type="entry name" value="PROKAR_LIPOPROTEIN"/>
    <property type="match status" value="1"/>
</dbReference>
<name>A0A150S4K2_SORCE</name>
<evidence type="ECO:0000313" key="3">
    <source>
        <dbReference type="Proteomes" id="UP000075635"/>
    </source>
</evidence>
<accession>A0A150S4K2</accession>
<gene>
    <name evidence="2" type="ORF">BE17_01770</name>
</gene>
<dbReference type="AlphaFoldDB" id="A0A150S4K2"/>